<comment type="subunit">
    <text evidence="3">Homodimer.</text>
</comment>
<reference evidence="12" key="1">
    <citation type="submission" date="2019-08" db="EMBL/GenBank/DDBJ databases">
        <title>Limnoglobus roseus gen. nov., sp. nov., a novel freshwater planctomycete with a giant genome from the family Gemmataceae.</title>
        <authorList>
            <person name="Kulichevskaya I.S."/>
            <person name="Naumoff D.G."/>
            <person name="Miroshnikov K."/>
            <person name="Ivanova A."/>
            <person name="Philippov D.A."/>
            <person name="Hakobyan A."/>
            <person name="Rijpstra I.C."/>
            <person name="Sinninghe Damste J.S."/>
            <person name="Liesack W."/>
            <person name="Dedysh S.N."/>
        </authorList>
    </citation>
    <scope>NUCLEOTIDE SEQUENCE [LARGE SCALE GENOMIC DNA]</scope>
    <source>
        <strain evidence="12">PX52</strain>
    </source>
</reference>
<gene>
    <name evidence="11" type="primary">desA1</name>
    <name evidence="11" type="ORF">PX52LOC_00353</name>
</gene>
<dbReference type="GO" id="GO:0046872">
    <property type="term" value="F:metal ion binding"/>
    <property type="evidence" value="ECO:0007669"/>
    <property type="project" value="UniProtKB-KW"/>
</dbReference>
<evidence type="ECO:0000313" key="12">
    <source>
        <dbReference type="Proteomes" id="UP000324974"/>
    </source>
</evidence>
<dbReference type="KEGG" id="lrs:PX52LOC_00353"/>
<accession>A0A5C1A677</accession>
<dbReference type="PANTHER" id="PTHR31155:SF9">
    <property type="entry name" value="STEAROYL-[ACYL-CARRIER-PROTEIN] 9-DESATURASE 7, CHLOROPLASTIC"/>
    <property type="match status" value="1"/>
</dbReference>
<protein>
    <submittedName>
        <fullName evidence="11">Acyl-[acyl-carrier-protein] desaturase DesA1</fullName>
        <ecNumber evidence="11">1.14.19.-</ecNumber>
    </submittedName>
</protein>
<keyword evidence="7 11" id="KW-0560">Oxidoreductase</keyword>
<evidence type="ECO:0000256" key="3">
    <source>
        <dbReference type="ARBA" id="ARBA00011738"/>
    </source>
</evidence>
<comment type="similarity">
    <text evidence="2">Belongs to the fatty acid desaturase type 2 family.</text>
</comment>
<dbReference type="GO" id="GO:0045300">
    <property type="term" value="F:stearoyl-[ACP] desaturase activity"/>
    <property type="evidence" value="ECO:0007669"/>
    <property type="project" value="InterPro"/>
</dbReference>
<keyword evidence="12" id="KW-1185">Reference proteome</keyword>
<evidence type="ECO:0000256" key="2">
    <source>
        <dbReference type="ARBA" id="ARBA00008749"/>
    </source>
</evidence>
<dbReference type="InterPro" id="IPR009078">
    <property type="entry name" value="Ferritin-like_SF"/>
</dbReference>
<dbReference type="SUPFAM" id="SSF47240">
    <property type="entry name" value="Ferritin-like"/>
    <property type="match status" value="1"/>
</dbReference>
<dbReference type="RefSeq" id="WP_149108464.1">
    <property type="nucleotide sequence ID" value="NZ_CP042425.1"/>
</dbReference>
<dbReference type="OrthoDB" id="257153at2"/>
<keyword evidence="10" id="KW-0275">Fatty acid biosynthesis</keyword>
<comment type="cofactor">
    <cofactor evidence="1">
        <name>Fe(2+)</name>
        <dbReference type="ChEBI" id="CHEBI:29033"/>
    </cofactor>
</comment>
<evidence type="ECO:0000256" key="6">
    <source>
        <dbReference type="ARBA" id="ARBA00022832"/>
    </source>
</evidence>
<evidence type="ECO:0000256" key="1">
    <source>
        <dbReference type="ARBA" id="ARBA00001954"/>
    </source>
</evidence>
<dbReference type="Pfam" id="PF03405">
    <property type="entry name" value="FA_desaturase_2"/>
    <property type="match status" value="1"/>
</dbReference>
<dbReference type="Gene3D" id="1.10.620.20">
    <property type="entry name" value="Ribonucleotide Reductase, subunit A"/>
    <property type="match status" value="1"/>
</dbReference>
<dbReference type="PANTHER" id="PTHR31155">
    <property type="entry name" value="ACYL- ACYL-CARRIER-PROTEIN DESATURASE-RELATED"/>
    <property type="match status" value="1"/>
</dbReference>
<keyword evidence="4" id="KW-0444">Lipid biosynthesis</keyword>
<evidence type="ECO:0000256" key="9">
    <source>
        <dbReference type="ARBA" id="ARBA00023098"/>
    </source>
</evidence>
<keyword evidence="6" id="KW-0276">Fatty acid metabolism</keyword>
<proteinExistence type="inferred from homology"/>
<name>A0A5C1A677_9BACT</name>
<dbReference type="Proteomes" id="UP000324974">
    <property type="component" value="Chromosome"/>
</dbReference>
<dbReference type="InterPro" id="IPR012348">
    <property type="entry name" value="RNR-like"/>
</dbReference>
<dbReference type="InterPro" id="IPR005067">
    <property type="entry name" value="Fatty_acid_desaturase-2"/>
</dbReference>
<evidence type="ECO:0000256" key="5">
    <source>
        <dbReference type="ARBA" id="ARBA00022723"/>
    </source>
</evidence>
<dbReference type="EMBL" id="CP042425">
    <property type="protein sequence ID" value="QEL13496.1"/>
    <property type="molecule type" value="Genomic_DNA"/>
</dbReference>
<dbReference type="GO" id="GO:0006633">
    <property type="term" value="P:fatty acid biosynthetic process"/>
    <property type="evidence" value="ECO:0007669"/>
    <property type="project" value="UniProtKB-KW"/>
</dbReference>
<keyword evidence="8" id="KW-0408">Iron</keyword>
<evidence type="ECO:0000313" key="11">
    <source>
        <dbReference type="EMBL" id="QEL13496.1"/>
    </source>
</evidence>
<keyword evidence="5" id="KW-0479">Metal-binding</keyword>
<evidence type="ECO:0000256" key="7">
    <source>
        <dbReference type="ARBA" id="ARBA00023002"/>
    </source>
</evidence>
<evidence type="ECO:0000256" key="8">
    <source>
        <dbReference type="ARBA" id="ARBA00023004"/>
    </source>
</evidence>
<evidence type="ECO:0000256" key="4">
    <source>
        <dbReference type="ARBA" id="ARBA00022516"/>
    </source>
</evidence>
<organism evidence="11 12">
    <name type="scientific">Limnoglobus roseus</name>
    <dbReference type="NCBI Taxonomy" id="2598579"/>
    <lineage>
        <taxon>Bacteria</taxon>
        <taxon>Pseudomonadati</taxon>
        <taxon>Planctomycetota</taxon>
        <taxon>Planctomycetia</taxon>
        <taxon>Gemmatales</taxon>
        <taxon>Gemmataceae</taxon>
        <taxon>Limnoglobus</taxon>
    </lineage>
</organism>
<sequence length="270" mass="31339">MSFSPLVDDSPEIQKQIWQIYLDYFHAAEKKRRWNMQTDIPWDQCNPGVNPAYADVIQTFCMIELFLPDYLSKQLPQVRNNKGRAWMLASWGYEESKHSMVLNDWMLKGKHRTEEQLQDMEEGVFEKEWTLRYNDPLATVVYTMVQEVATRVNYRNLRRAAGGQCPALDKVLELVQIDEAAHGHFFRQIVSVYLEHDRAATLERIRTVLNTFAMPADHLLADGRRRIAAVKELKIFDESNYLNDVVTPLLGQLGLTRADIRGPKMHVAKS</sequence>
<dbReference type="AlphaFoldDB" id="A0A5C1A677"/>
<evidence type="ECO:0000256" key="10">
    <source>
        <dbReference type="ARBA" id="ARBA00023160"/>
    </source>
</evidence>
<keyword evidence="9" id="KW-0443">Lipid metabolism</keyword>
<dbReference type="EC" id="1.14.19.-" evidence="11"/>
<dbReference type="GO" id="GO:0005829">
    <property type="term" value="C:cytosol"/>
    <property type="evidence" value="ECO:0007669"/>
    <property type="project" value="TreeGrafter"/>
</dbReference>